<keyword evidence="3" id="KW-1185">Reference proteome</keyword>
<comment type="caution">
    <text evidence="2">The sequence shown here is derived from an EMBL/GenBank/DDBJ whole genome shotgun (WGS) entry which is preliminary data.</text>
</comment>
<evidence type="ECO:0000313" key="2">
    <source>
        <dbReference type="EMBL" id="MBH8561910.1"/>
    </source>
</evidence>
<evidence type="ECO:0000256" key="1">
    <source>
        <dbReference type="SAM" id="MobiDB-lite"/>
    </source>
</evidence>
<protein>
    <submittedName>
        <fullName evidence="2">Uncharacterized protein</fullName>
    </submittedName>
</protein>
<dbReference type="Proteomes" id="UP000632766">
    <property type="component" value="Unassembled WGS sequence"/>
</dbReference>
<feature type="compositionally biased region" description="Polar residues" evidence="1">
    <location>
        <begin position="1"/>
        <end position="12"/>
    </location>
</feature>
<gene>
    <name evidence="2" type="ORF">I8748_06930</name>
</gene>
<dbReference type="RefSeq" id="WP_198123907.1">
    <property type="nucleotide sequence ID" value="NZ_JAECZC010000008.1"/>
</dbReference>
<sequence>MPSTQGAKTASGLTKDAKNAKEERDKYLVQVYRDLVLLPYGKPLACGNASRTRLQNFE</sequence>
<dbReference type="EMBL" id="JAECZC010000008">
    <property type="protein sequence ID" value="MBH8561910.1"/>
    <property type="molecule type" value="Genomic_DNA"/>
</dbReference>
<name>A0A8J7L788_9NOST</name>
<reference evidence="2 3" key="1">
    <citation type="journal article" date="2021" name="Int. J. Syst. Evol. Microbiol.">
        <title>Amazonocrinis nigriterrae gen. nov., sp. nov., Atlanticothrix silvestris gen. nov., sp. nov. and Dendronalium phyllosphericum gen. nov., sp. nov., nostocacean cyanobacteria from Brazilian environments.</title>
        <authorList>
            <person name="Alvarenga D.O."/>
            <person name="Andreote A.P.D."/>
            <person name="Branco L.H.Z."/>
            <person name="Delbaje E."/>
            <person name="Cruz R.B."/>
            <person name="Varani A.M."/>
            <person name="Fiore M.F."/>
        </authorList>
    </citation>
    <scope>NUCLEOTIDE SEQUENCE [LARGE SCALE GENOMIC DNA]</scope>
    <source>
        <strain evidence="2 3">CENA67</strain>
    </source>
</reference>
<feature type="region of interest" description="Disordered" evidence="1">
    <location>
        <begin position="1"/>
        <end position="21"/>
    </location>
</feature>
<proteinExistence type="predicted"/>
<organism evidence="2 3">
    <name type="scientific">Amazonocrinis nigriterrae CENA67</name>
    <dbReference type="NCBI Taxonomy" id="2794033"/>
    <lineage>
        <taxon>Bacteria</taxon>
        <taxon>Bacillati</taxon>
        <taxon>Cyanobacteriota</taxon>
        <taxon>Cyanophyceae</taxon>
        <taxon>Nostocales</taxon>
        <taxon>Nostocaceae</taxon>
        <taxon>Amazonocrinis</taxon>
        <taxon>Amazonocrinis nigriterrae</taxon>
    </lineage>
</organism>
<accession>A0A8J7L788</accession>
<evidence type="ECO:0000313" key="3">
    <source>
        <dbReference type="Proteomes" id="UP000632766"/>
    </source>
</evidence>
<dbReference type="AlphaFoldDB" id="A0A8J7L788"/>